<organism evidence="1 2">
    <name type="scientific">Colletotrichum sublineola</name>
    <name type="common">Sorghum anthracnose fungus</name>
    <dbReference type="NCBI Taxonomy" id="1173701"/>
    <lineage>
        <taxon>Eukaryota</taxon>
        <taxon>Fungi</taxon>
        <taxon>Dikarya</taxon>
        <taxon>Ascomycota</taxon>
        <taxon>Pezizomycotina</taxon>
        <taxon>Sordariomycetes</taxon>
        <taxon>Hypocreomycetidae</taxon>
        <taxon>Glomerellales</taxon>
        <taxon>Glomerellaceae</taxon>
        <taxon>Colletotrichum</taxon>
        <taxon>Colletotrichum graminicola species complex</taxon>
    </lineage>
</organism>
<dbReference type="AlphaFoldDB" id="A0A066XP83"/>
<reference evidence="2" key="1">
    <citation type="journal article" date="2014" name="Genome Announc.">
        <title>Draft genome sequence of Colletotrichum sublineola, a destructive pathogen of cultivated sorghum.</title>
        <authorList>
            <person name="Baroncelli R."/>
            <person name="Sanz-Martin J.M."/>
            <person name="Rech G.E."/>
            <person name="Sukno S.A."/>
            <person name="Thon M.R."/>
        </authorList>
    </citation>
    <scope>NUCLEOTIDE SEQUENCE [LARGE SCALE GENOMIC DNA]</scope>
    <source>
        <strain evidence="2">TX430BB</strain>
    </source>
</reference>
<gene>
    <name evidence="1" type="ORF">CSUB01_08333</name>
</gene>
<sequence length="229" mass="26090">MLVVSTWKKRANGTASIAASLLRACKTVHAEARGILYSQPIQFGVLYDMVAWLQSIGPENRLYLRNVHIGSKKGFKASHLYGQAFSRKVARLLADAPNLQTLEIRAMHIPDIKWHRHMDQNGQIGQKWLIAAQHIAQLIYDEFRPVFSKALSRGKTPQQLRTFVKAHKNLFLGPSDKANYFAADVLALQLTPSELTGAEAEVAEHFKFLLERNLYYRRHPRYTQTPEIV</sequence>
<dbReference type="OMA" id="RIPNIDW"/>
<accession>A0A066XP83</accession>
<dbReference type="eggNOG" id="ENOG502T4YV">
    <property type="taxonomic scope" value="Eukaryota"/>
</dbReference>
<proteinExistence type="predicted"/>
<dbReference type="Proteomes" id="UP000027238">
    <property type="component" value="Unassembled WGS sequence"/>
</dbReference>
<protein>
    <submittedName>
        <fullName evidence="1">Uncharacterized protein</fullName>
    </submittedName>
</protein>
<keyword evidence="2" id="KW-1185">Reference proteome</keyword>
<evidence type="ECO:0000313" key="1">
    <source>
        <dbReference type="EMBL" id="KDN70677.1"/>
    </source>
</evidence>
<dbReference type="EMBL" id="JMSE01000316">
    <property type="protein sequence ID" value="KDN70677.1"/>
    <property type="molecule type" value="Genomic_DNA"/>
</dbReference>
<evidence type="ECO:0000313" key="2">
    <source>
        <dbReference type="Proteomes" id="UP000027238"/>
    </source>
</evidence>
<name>A0A066XP83_COLSU</name>
<dbReference type="HOGENOM" id="CLU_1214659_0_0_1"/>
<dbReference type="OrthoDB" id="62952at2759"/>
<comment type="caution">
    <text evidence="1">The sequence shown here is derived from an EMBL/GenBank/DDBJ whole genome shotgun (WGS) entry which is preliminary data.</text>
</comment>